<dbReference type="AlphaFoldDB" id="F0Z860"/>
<dbReference type="CDD" id="cd00332">
    <property type="entry name" value="PAL-HAL"/>
    <property type="match status" value="1"/>
</dbReference>
<dbReference type="OrthoDB" id="16047at2759"/>
<gene>
    <name evidence="2" type="ORF">DICPUDRAFT_26153</name>
</gene>
<dbReference type="InterPro" id="IPR008948">
    <property type="entry name" value="L-Aspartase-like"/>
</dbReference>
<organism evidence="2 3">
    <name type="scientific">Dictyostelium purpureum</name>
    <name type="common">Slime mold</name>
    <dbReference type="NCBI Taxonomy" id="5786"/>
    <lineage>
        <taxon>Eukaryota</taxon>
        <taxon>Amoebozoa</taxon>
        <taxon>Evosea</taxon>
        <taxon>Eumycetozoa</taxon>
        <taxon>Dictyostelia</taxon>
        <taxon>Dictyosteliales</taxon>
        <taxon>Dictyosteliaceae</taxon>
        <taxon>Dictyostelium</taxon>
    </lineage>
</organism>
<dbReference type="SMR" id="F0Z860"/>
<evidence type="ECO:0000256" key="1">
    <source>
        <dbReference type="ARBA" id="ARBA00007238"/>
    </source>
</evidence>
<dbReference type="Gene3D" id="1.20.200.10">
    <property type="entry name" value="Fumarase/aspartase (Central domain)"/>
    <property type="match status" value="1"/>
</dbReference>
<accession>F0Z860</accession>
<keyword evidence="3" id="KW-1185">Reference proteome</keyword>
<dbReference type="STRING" id="5786.F0Z860"/>
<dbReference type="InParanoid" id="F0Z860"/>
<dbReference type="InterPro" id="IPR001106">
    <property type="entry name" value="Aromatic_Lyase"/>
</dbReference>
<dbReference type="EMBL" id="GL870950">
    <property type="protein sequence ID" value="EGC39838.1"/>
    <property type="molecule type" value="Genomic_DNA"/>
</dbReference>
<dbReference type="GO" id="GO:0016841">
    <property type="term" value="F:ammonia-lyase activity"/>
    <property type="evidence" value="ECO:0000318"/>
    <property type="project" value="GO_Central"/>
</dbReference>
<dbReference type="RefSeq" id="XP_003283589.1">
    <property type="nucleotide sequence ID" value="XM_003283541.1"/>
</dbReference>
<dbReference type="VEuPathDB" id="AmoebaDB:DICPUDRAFT_26153"/>
<dbReference type="Pfam" id="PF00221">
    <property type="entry name" value="Lyase_aromatic"/>
    <property type="match status" value="1"/>
</dbReference>
<dbReference type="PANTHER" id="PTHR10362">
    <property type="entry name" value="HISTIDINE AMMONIA-LYASE"/>
    <property type="match status" value="1"/>
</dbReference>
<dbReference type="InterPro" id="IPR024083">
    <property type="entry name" value="Fumarase/histidase_N"/>
</dbReference>
<sequence length="520" mass="57620">MGVFNIDNLDIEINDIINISLGKLKIKIDNKILNFLQQGREKLEEKLKEYKPIYGINTGFGGNADLMIPYDKLDYHQSNLLDFLSVGTGEYFPDQYVRAIQLNIIIALCKGWSAVRPQVVLLLVEHLNKGIVPLIPKLGSVGASGDLIPLSYVANSLCGKGKVRFENSIMSAEDALRIAKIETLTLKSKEGLALVNGTRVMSAVSLISLYNFENVYNTALGAVSLVAEALLASRDHYDMRIHNLKNHPGQIHVAKILNNYLNNNNNTSNEYFNLTTNSSNIKKLNKSVQEVYSLRCAPQILGIIHESIDNAKKVLKREIFSANDNPLIDPFNGDALSGGNFMGNHIARTMDGIKLDISLVANHLHSLVALMMHNGFSKGLPNSLASDVGIYQGFKGMQISQTALVTWLRQEASPASIHSLTTEQFNQDIVSLGLHSALGAVSMEQKLCDIVSMTLIMACQAIDLRLAQNDSFKLCENTLRLYESIRSFVPKLDRDRPTDVDIKIISDAIHEKKLNLFLNK</sequence>
<proteinExistence type="inferred from homology"/>
<dbReference type="SUPFAM" id="SSF48557">
    <property type="entry name" value="L-aspartase-like"/>
    <property type="match status" value="1"/>
</dbReference>
<protein>
    <recommendedName>
        <fullName evidence="4">Histidine ammonia-lyase</fullName>
    </recommendedName>
</protein>
<dbReference type="Proteomes" id="UP000001064">
    <property type="component" value="Unassembled WGS sequence"/>
</dbReference>
<dbReference type="Gene3D" id="1.10.275.10">
    <property type="entry name" value="Fumarase/aspartase (N-terminal domain)"/>
    <property type="match status" value="1"/>
</dbReference>
<evidence type="ECO:0000313" key="3">
    <source>
        <dbReference type="Proteomes" id="UP000001064"/>
    </source>
</evidence>
<dbReference type="GeneID" id="10509530"/>
<dbReference type="InterPro" id="IPR022313">
    <property type="entry name" value="Phe/His_NH3-lyase_AS"/>
</dbReference>
<dbReference type="eggNOG" id="KOG0222">
    <property type="taxonomic scope" value="Eukaryota"/>
</dbReference>
<dbReference type="PROSITE" id="PS00488">
    <property type="entry name" value="PAL_HISTIDASE"/>
    <property type="match status" value="1"/>
</dbReference>
<reference evidence="3" key="1">
    <citation type="journal article" date="2011" name="Genome Biol.">
        <title>Comparative genomics of the social amoebae Dictyostelium discoideum and Dictyostelium purpureum.</title>
        <authorList>
            <consortium name="US DOE Joint Genome Institute (JGI-PGF)"/>
            <person name="Sucgang R."/>
            <person name="Kuo A."/>
            <person name="Tian X."/>
            <person name="Salerno W."/>
            <person name="Parikh A."/>
            <person name="Feasley C.L."/>
            <person name="Dalin E."/>
            <person name="Tu H."/>
            <person name="Huang E."/>
            <person name="Barry K."/>
            <person name="Lindquist E."/>
            <person name="Shapiro H."/>
            <person name="Bruce D."/>
            <person name="Schmutz J."/>
            <person name="Salamov A."/>
            <person name="Fey P."/>
            <person name="Gaudet P."/>
            <person name="Anjard C."/>
            <person name="Babu M.M."/>
            <person name="Basu S."/>
            <person name="Bushmanova Y."/>
            <person name="van der Wel H."/>
            <person name="Katoh-Kurasawa M."/>
            <person name="Dinh C."/>
            <person name="Coutinho P.M."/>
            <person name="Saito T."/>
            <person name="Elias M."/>
            <person name="Schaap P."/>
            <person name="Kay R.R."/>
            <person name="Henrissat B."/>
            <person name="Eichinger L."/>
            <person name="Rivero F."/>
            <person name="Putnam N.H."/>
            <person name="West C.M."/>
            <person name="Loomis W.F."/>
            <person name="Chisholm R.L."/>
            <person name="Shaulsky G."/>
            <person name="Strassmann J.E."/>
            <person name="Queller D.C."/>
            <person name="Kuspa A."/>
            <person name="Grigoriev I.V."/>
        </authorList>
    </citation>
    <scope>NUCLEOTIDE SEQUENCE [LARGE SCALE GENOMIC DNA]</scope>
    <source>
        <strain evidence="3">QSDP1</strain>
    </source>
</reference>
<name>F0Z860_DICPU</name>
<dbReference type="KEGG" id="dpp:DICPUDRAFT_26153"/>
<comment type="similarity">
    <text evidence="1">Belongs to the PAL/histidase family.</text>
</comment>
<evidence type="ECO:0000313" key="2">
    <source>
        <dbReference type="EMBL" id="EGC39838.1"/>
    </source>
</evidence>
<evidence type="ECO:0008006" key="4">
    <source>
        <dbReference type="Google" id="ProtNLM"/>
    </source>
</evidence>